<sequence>MQDYLNFKKMKKNMGTADRIIRVIIAAIVGVLYFTGTISGTLGIVLLVLAGVFVLTSLISFCPLYAPFGIKTCPMKEKK</sequence>
<feature type="transmembrane region" description="Helical" evidence="1">
    <location>
        <begin position="44"/>
        <end position="66"/>
    </location>
</feature>
<proteinExistence type="predicted"/>
<evidence type="ECO:0000259" key="2">
    <source>
        <dbReference type="Pfam" id="PF11127"/>
    </source>
</evidence>
<keyword evidence="1" id="KW-1133">Transmembrane helix</keyword>
<reference evidence="3" key="2">
    <citation type="submission" date="2020-09" db="EMBL/GenBank/DDBJ databases">
        <authorList>
            <person name="Sun Q."/>
            <person name="Zhou Y."/>
        </authorList>
    </citation>
    <scope>NUCLEOTIDE SEQUENCE</scope>
    <source>
        <strain evidence="3">CGMCC 1.12924</strain>
    </source>
</reference>
<evidence type="ECO:0000256" key="1">
    <source>
        <dbReference type="SAM" id="Phobius"/>
    </source>
</evidence>
<dbReference type="Pfam" id="PF11127">
    <property type="entry name" value="YgaP-like_TM"/>
    <property type="match status" value="1"/>
</dbReference>
<accession>A0A8J2YBF0</accession>
<dbReference type="InterPro" id="IPR021309">
    <property type="entry name" value="YgaP-like_TM"/>
</dbReference>
<name>A0A8J2YBF0_9FLAO</name>
<feature type="transmembrane region" description="Helical" evidence="1">
    <location>
        <begin position="20"/>
        <end position="38"/>
    </location>
</feature>
<reference evidence="3" key="1">
    <citation type="journal article" date="2014" name="Int. J. Syst. Evol. Microbiol.">
        <title>Complete genome sequence of Corynebacterium casei LMG S-19264T (=DSM 44701T), isolated from a smear-ripened cheese.</title>
        <authorList>
            <consortium name="US DOE Joint Genome Institute (JGI-PGF)"/>
            <person name="Walter F."/>
            <person name="Albersmeier A."/>
            <person name="Kalinowski J."/>
            <person name="Ruckert C."/>
        </authorList>
    </citation>
    <scope>NUCLEOTIDE SEQUENCE</scope>
    <source>
        <strain evidence="3">CGMCC 1.12924</strain>
    </source>
</reference>
<keyword evidence="4" id="KW-1185">Reference proteome</keyword>
<feature type="domain" description="Inner membrane protein YgaP-like transmembrane" evidence="2">
    <location>
        <begin position="10"/>
        <end position="76"/>
    </location>
</feature>
<evidence type="ECO:0000313" key="3">
    <source>
        <dbReference type="EMBL" id="GGE01856.1"/>
    </source>
</evidence>
<keyword evidence="1" id="KW-0812">Transmembrane</keyword>
<protein>
    <submittedName>
        <fullName evidence="3">Membrane protein</fullName>
    </submittedName>
</protein>
<gene>
    <name evidence="3" type="ORF">GCM10011312_26560</name>
</gene>
<organism evidence="3 4">
    <name type="scientific">Planktosalinus lacus</name>
    <dbReference type="NCBI Taxonomy" id="1526573"/>
    <lineage>
        <taxon>Bacteria</taxon>
        <taxon>Pseudomonadati</taxon>
        <taxon>Bacteroidota</taxon>
        <taxon>Flavobacteriia</taxon>
        <taxon>Flavobacteriales</taxon>
        <taxon>Flavobacteriaceae</taxon>
        <taxon>Planktosalinus</taxon>
    </lineage>
</organism>
<dbReference type="EMBL" id="BMGK01000016">
    <property type="protein sequence ID" value="GGE01856.1"/>
    <property type="molecule type" value="Genomic_DNA"/>
</dbReference>
<evidence type="ECO:0000313" key="4">
    <source>
        <dbReference type="Proteomes" id="UP000652231"/>
    </source>
</evidence>
<keyword evidence="1" id="KW-0472">Membrane</keyword>
<comment type="caution">
    <text evidence="3">The sequence shown here is derived from an EMBL/GenBank/DDBJ whole genome shotgun (WGS) entry which is preliminary data.</text>
</comment>
<dbReference type="Proteomes" id="UP000652231">
    <property type="component" value="Unassembled WGS sequence"/>
</dbReference>
<dbReference type="AlphaFoldDB" id="A0A8J2YBF0"/>